<gene>
    <name evidence="2" type="ORF">PR048_017006</name>
</gene>
<feature type="region of interest" description="Disordered" evidence="1">
    <location>
        <begin position="1"/>
        <end position="33"/>
    </location>
</feature>
<keyword evidence="3" id="KW-1185">Reference proteome</keyword>
<evidence type="ECO:0000313" key="2">
    <source>
        <dbReference type="EMBL" id="KAJ8880536.1"/>
    </source>
</evidence>
<comment type="caution">
    <text evidence="2">The sequence shown here is derived from an EMBL/GenBank/DDBJ whole genome shotgun (WGS) entry which is preliminary data.</text>
</comment>
<sequence>MDVLKTKRDGTSTSPKTTSHLKATGSARECDHGCNSEHEPRMKILIPRTVLCCARRLVSVLHKIFPPEQCMWRLRINHRWEDKWQRRNEIKLGRQWRGFRNWALREPQPRNALGFGASFVRFKVSEELHSSAKNIERLQNGNRGKDSAFLPLVYSKNSLRNFSSVRERQGFSQLDCTWTPLHEFYGSVIGLDSCKACQVNCAQTTRWYLKQCWSEYGVRDCERLTTGITCFIPKYVVVTKFMDAVAAYTLGAIHSANFMTAVGHKRTKLICLLSVSSLISASDIPPPLAAAHGHRSEVAIRVTLACTPSTSSPLRARRKVKTKFSLAPRPQWCGCYDYSPPTKANRARFQAGSPPGFRIRWALGDTRRSRATRLLNHASLAALRSTDGRRSAVTRPRVSGQGHPPPTTPPRTALSHPPIRRRHQRRALDGLLWRDGCQRCISTDWFLVRCPPLTVAFFKFSVTLAYSALEERQWSLPKYHSTSSDLYAEGGGGGEVVPHSDDFACGVDHPSFAQQLSAKFSLLWVVSASLSFSFPKLRKTQQPPSSGRTSSSSDGSLLSYRCCYCVLKMEAAMSSEDIAAAIFRAN</sequence>
<dbReference type="Proteomes" id="UP001159363">
    <property type="component" value="Chromosome 5"/>
</dbReference>
<evidence type="ECO:0000256" key="1">
    <source>
        <dbReference type="SAM" id="MobiDB-lite"/>
    </source>
</evidence>
<feature type="compositionally biased region" description="Polar residues" evidence="1">
    <location>
        <begin position="11"/>
        <end position="21"/>
    </location>
</feature>
<accession>A0ABQ9H8H0</accession>
<feature type="region of interest" description="Disordered" evidence="1">
    <location>
        <begin position="385"/>
        <end position="420"/>
    </location>
</feature>
<proteinExistence type="predicted"/>
<organism evidence="2 3">
    <name type="scientific">Dryococelus australis</name>
    <dbReference type="NCBI Taxonomy" id="614101"/>
    <lineage>
        <taxon>Eukaryota</taxon>
        <taxon>Metazoa</taxon>
        <taxon>Ecdysozoa</taxon>
        <taxon>Arthropoda</taxon>
        <taxon>Hexapoda</taxon>
        <taxon>Insecta</taxon>
        <taxon>Pterygota</taxon>
        <taxon>Neoptera</taxon>
        <taxon>Polyneoptera</taxon>
        <taxon>Phasmatodea</taxon>
        <taxon>Verophasmatodea</taxon>
        <taxon>Anareolatae</taxon>
        <taxon>Phasmatidae</taxon>
        <taxon>Eurycanthinae</taxon>
        <taxon>Dryococelus</taxon>
    </lineage>
</organism>
<reference evidence="2 3" key="1">
    <citation type="submission" date="2023-02" db="EMBL/GenBank/DDBJ databases">
        <title>LHISI_Scaffold_Assembly.</title>
        <authorList>
            <person name="Stuart O.P."/>
            <person name="Cleave R."/>
            <person name="Magrath M.J.L."/>
            <person name="Mikheyev A.S."/>
        </authorList>
    </citation>
    <scope>NUCLEOTIDE SEQUENCE [LARGE SCALE GENOMIC DNA]</scope>
    <source>
        <strain evidence="2">Daus_M_001</strain>
        <tissue evidence="2">Leg muscle</tissue>
    </source>
</reference>
<dbReference type="EMBL" id="JARBHB010000006">
    <property type="protein sequence ID" value="KAJ8880536.1"/>
    <property type="molecule type" value="Genomic_DNA"/>
</dbReference>
<feature type="compositionally biased region" description="Basic and acidic residues" evidence="1">
    <location>
        <begin position="1"/>
        <end position="10"/>
    </location>
</feature>
<name>A0ABQ9H8H0_9NEOP</name>
<protein>
    <submittedName>
        <fullName evidence="2">Uncharacterized protein</fullName>
    </submittedName>
</protein>
<evidence type="ECO:0000313" key="3">
    <source>
        <dbReference type="Proteomes" id="UP001159363"/>
    </source>
</evidence>